<accession>A0AA41YLG7</accession>
<reference evidence="4" key="2">
    <citation type="submission" date="2022-10" db="EMBL/GenBank/DDBJ databases">
        <authorList>
            <person name="Trinh H.N."/>
        </authorList>
    </citation>
    <scope>NUCLEOTIDE SEQUENCE</scope>
    <source>
        <strain evidence="4">RN2-1</strain>
    </source>
</reference>
<evidence type="ECO:0000256" key="2">
    <source>
        <dbReference type="ARBA" id="ARBA00022803"/>
    </source>
</evidence>
<dbReference type="Pfam" id="PF07719">
    <property type="entry name" value="TPR_2"/>
    <property type="match status" value="1"/>
</dbReference>
<dbReference type="PROSITE" id="PS50293">
    <property type="entry name" value="TPR_REGION"/>
    <property type="match status" value="1"/>
</dbReference>
<feature type="non-terminal residue" evidence="4">
    <location>
        <position position="92"/>
    </location>
</feature>
<dbReference type="Proteomes" id="UP001165679">
    <property type="component" value="Unassembled WGS sequence"/>
</dbReference>
<protein>
    <submittedName>
        <fullName evidence="4">Tetratricopeptide repeat protein</fullName>
    </submittedName>
</protein>
<keyword evidence="1" id="KW-0677">Repeat</keyword>
<evidence type="ECO:0000313" key="4">
    <source>
        <dbReference type="EMBL" id="MCW3474118.1"/>
    </source>
</evidence>
<dbReference type="Gene3D" id="1.25.40.10">
    <property type="entry name" value="Tetratricopeptide repeat domain"/>
    <property type="match status" value="1"/>
</dbReference>
<keyword evidence="2" id="KW-0802">TPR repeat</keyword>
<dbReference type="SUPFAM" id="SSF48452">
    <property type="entry name" value="TPR-like"/>
    <property type="match status" value="1"/>
</dbReference>
<comment type="caution">
    <text evidence="4">The sequence shown here is derived from an EMBL/GenBank/DDBJ whole genome shotgun (WGS) entry which is preliminary data.</text>
</comment>
<proteinExistence type="predicted"/>
<dbReference type="InterPro" id="IPR011990">
    <property type="entry name" value="TPR-like_helical_dom_sf"/>
</dbReference>
<evidence type="ECO:0000313" key="5">
    <source>
        <dbReference type="Proteomes" id="UP001165679"/>
    </source>
</evidence>
<sequence length="92" mass="9537">MRSTAEGKAERRRNAAASGPSAPRVAPAGRPSPPHRRKRPSQTAPSRAGTGGAIAARPDFTAAHNNLGRALQDQGELDEAAACYRAALALQP</sequence>
<reference evidence="4" key="1">
    <citation type="submission" date="2022-09" db="EMBL/GenBank/DDBJ databases">
        <title>Rhodovastum sp. nov. RN2-1 isolated from soil in Seongnam, South Korea.</title>
        <authorList>
            <person name="Le N.T."/>
        </authorList>
    </citation>
    <scope>NUCLEOTIDE SEQUENCE</scope>
    <source>
        <strain evidence="4">RN2-1</strain>
    </source>
</reference>
<evidence type="ECO:0000256" key="1">
    <source>
        <dbReference type="ARBA" id="ARBA00022737"/>
    </source>
</evidence>
<feature type="compositionally biased region" description="Basic and acidic residues" evidence="3">
    <location>
        <begin position="1"/>
        <end position="13"/>
    </location>
</feature>
<feature type="region of interest" description="Disordered" evidence="3">
    <location>
        <begin position="1"/>
        <end position="58"/>
    </location>
</feature>
<evidence type="ECO:0000256" key="3">
    <source>
        <dbReference type="SAM" id="MobiDB-lite"/>
    </source>
</evidence>
<keyword evidence="5" id="KW-1185">Reference proteome</keyword>
<gene>
    <name evidence="4" type="ORF">OL599_05955</name>
</gene>
<organism evidence="4 5">
    <name type="scientific">Limobrevibacterium gyesilva</name>
    <dbReference type="NCBI Taxonomy" id="2991712"/>
    <lineage>
        <taxon>Bacteria</taxon>
        <taxon>Pseudomonadati</taxon>
        <taxon>Pseudomonadota</taxon>
        <taxon>Alphaproteobacteria</taxon>
        <taxon>Acetobacterales</taxon>
        <taxon>Acetobacteraceae</taxon>
        <taxon>Limobrevibacterium</taxon>
    </lineage>
</organism>
<name>A0AA41YLG7_9PROT</name>
<dbReference type="EMBL" id="JAPDNT010000002">
    <property type="protein sequence ID" value="MCW3474118.1"/>
    <property type="molecule type" value="Genomic_DNA"/>
</dbReference>
<dbReference type="RefSeq" id="WP_264712739.1">
    <property type="nucleotide sequence ID" value="NZ_JAPDNT010000002.1"/>
</dbReference>
<dbReference type="AlphaFoldDB" id="A0AA41YLG7"/>
<dbReference type="InterPro" id="IPR013105">
    <property type="entry name" value="TPR_2"/>
</dbReference>